<protein>
    <recommendedName>
        <fullName evidence="3">Minor tail protein</fullName>
    </recommendedName>
</protein>
<keyword evidence="2" id="KW-1185">Reference proteome</keyword>
<organism evidence="1 2">
    <name type="scientific">Gordonia phage Ribeye</name>
    <dbReference type="NCBI Taxonomy" id="2250417"/>
    <lineage>
        <taxon>Viruses</taxon>
        <taxon>Duplodnaviria</taxon>
        <taxon>Heunggongvirae</taxon>
        <taxon>Uroviricota</taxon>
        <taxon>Caudoviricetes</taxon>
        <taxon>Stackebrandtviridae</taxon>
        <taxon>Schenleyvirinae</taxon>
        <taxon>Kroosvirus</taxon>
        <taxon>Kroosvirus ribeye</taxon>
    </lineage>
</organism>
<evidence type="ECO:0000313" key="1">
    <source>
        <dbReference type="EMBL" id="AXH44903.1"/>
    </source>
</evidence>
<sequence>MAYAAQTWLNKPATTTPISAARLNHMESGISGAHTIAEGAVAALAGKADLDGNGRLRADQVPDIAIVDYLGSVASQAAMLALVGQKGDWAIRSDLGTVWIITGSTPTNLSSWTQTAYPASPVASVAGKVGAVELVKGDVGLGAVDNTADSAKSVASAAKWTTTRTIRTNLGSTATSNIDGTANVTPGVTGTLPIGNGGTGGTTQAGAQTALGLDPLFAAKANASDVSTALAAKANTTDVQAAIDLLLPRRSGANVVYVNGADGNPSGQNYTSAATNFTMVYRNGAGTFSIGQPTDNAHPATKLYVDDAVAAAQRAIVNAQPAGYTLALTDAGKAIEVTSASAVAVTVPPDSAVAFPVGTIIEIAQTGAGQVSVAAGSGVTLRTAASLAARVQWSTITLRKRAANDWIVAGDLL</sequence>
<dbReference type="EMBL" id="MH450129">
    <property type="protein sequence ID" value="AXH44903.1"/>
    <property type="molecule type" value="Genomic_DNA"/>
</dbReference>
<name>A0A345KPF1_9CAUD</name>
<evidence type="ECO:0008006" key="3">
    <source>
        <dbReference type="Google" id="ProtNLM"/>
    </source>
</evidence>
<proteinExistence type="predicted"/>
<reference evidence="1 2" key="1">
    <citation type="submission" date="2018-06" db="EMBL/GenBank/DDBJ databases">
        <authorList>
            <person name="Plymale R.C."/>
            <person name="Vermillion C.D."/>
            <person name="Bowman H."/>
            <person name="Gills J.R."/>
            <person name="Wooten L.C."/>
            <person name="Askins J.L."/>
            <person name="Brownlee C.M."/>
            <person name="Davis H.K."/>
            <person name="Edmondson E.M."/>
            <person name="Edwards S.L."/>
            <person name="Haberman K.L."/>
            <person name="Jacobs K.R."/>
            <person name="Jones G.C."/>
            <person name="Livingston L.W."/>
            <person name="Masengale M.E."/>
            <person name="Morrison C.M."/>
            <person name="Mullins A.M."/>
            <person name="Pate M.D."/>
            <person name="Pennington B.T."/>
            <person name="Pickard K.N."/>
            <person name="Rainwater D.R."/>
            <person name="Studdard A.C."/>
            <person name="Walker A.L."/>
            <person name="Reyna N.S."/>
            <person name="Garlena R.A."/>
            <person name="Russell D.A."/>
            <person name="Pope W.H."/>
            <person name="Jacobs-Sera D."/>
            <person name="Hendrix R.W."/>
            <person name="Hatfull G.F."/>
        </authorList>
    </citation>
    <scope>NUCLEOTIDE SEQUENCE [LARGE SCALE GENOMIC DNA]</scope>
</reference>
<evidence type="ECO:0000313" key="2">
    <source>
        <dbReference type="Proteomes" id="UP000257630"/>
    </source>
</evidence>
<accession>A0A345KPF1</accession>
<dbReference type="Proteomes" id="UP000257630">
    <property type="component" value="Segment"/>
</dbReference>
<gene>
    <name evidence="1" type="primary">40</name>
    <name evidence="1" type="ORF">SEA_RIBEYE_40</name>
</gene>
<dbReference type="GeneID" id="63026721"/>
<dbReference type="KEGG" id="vg:63026721"/>
<dbReference type="RefSeq" id="YP_010002174.1">
    <property type="nucleotide sequence ID" value="NC_053241.1"/>
</dbReference>